<feature type="region of interest" description="Disordered" evidence="1">
    <location>
        <begin position="59"/>
        <end position="80"/>
    </location>
</feature>
<gene>
    <name evidence="3" type="ORF">C6P46_005519</name>
</gene>
<name>A0A9P6W8T7_RHOMI</name>
<comment type="caution">
    <text evidence="3">The sequence shown here is derived from an EMBL/GenBank/DDBJ whole genome shotgun (WGS) entry which is preliminary data.</text>
</comment>
<dbReference type="Proteomes" id="UP000777482">
    <property type="component" value="Unassembled WGS sequence"/>
</dbReference>
<feature type="chain" id="PRO_5040302433" evidence="2">
    <location>
        <begin position="24"/>
        <end position="268"/>
    </location>
</feature>
<dbReference type="OrthoDB" id="2525203at2759"/>
<accession>A0A9P6W8T7</accession>
<evidence type="ECO:0000313" key="3">
    <source>
        <dbReference type="EMBL" id="KAG0666166.1"/>
    </source>
</evidence>
<evidence type="ECO:0000256" key="1">
    <source>
        <dbReference type="SAM" id="MobiDB-lite"/>
    </source>
</evidence>
<evidence type="ECO:0000256" key="2">
    <source>
        <dbReference type="SAM" id="SignalP"/>
    </source>
</evidence>
<reference evidence="3 4" key="1">
    <citation type="submission" date="2020-11" db="EMBL/GenBank/DDBJ databases">
        <title>Kefir isolates.</title>
        <authorList>
            <person name="Marcisauskas S."/>
            <person name="Kim Y."/>
            <person name="Blasche S."/>
        </authorList>
    </citation>
    <scope>NUCLEOTIDE SEQUENCE [LARGE SCALE GENOMIC DNA]</scope>
    <source>
        <strain evidence="3 4">KR</strain>
    </source>
</reference>
<proteinExistence type="predicted"/>
<evidence type="ECO:0000313" key="4">
    <source>
        <dbReference type="Proteomes" id="UP000777482"/>
    </source>
</evidence>
<feature type="signal peptide" evidence="2">
    <location>
        <begin position="1"/>
        <end position="23"/>
    </location>
</feature>
<keyword evidence="4" id="KW-1185">Reference proteome</keyword>
<organism evidence="3 4">
    <name type="scientific">Rhodotorula mucilaginosa</name>
    <name type="common">Yeast</name>
    <name type="synonym">Rhodotorula rubra</name>
    <dbReference type="NCBI Taxonomy" id="5537"/>
    <lineage>
        <taxon>Eukaryota</taxon>
        <taxon>Fungi</taxon>
        <taxon>Dikarya</taxon>
        <taxon>Basidiomycota</taxon>
        <taxon>Pucciniomycotina</taxon>
        <taxon>Microbotryomycetes</taxon>
        <taxon>Sporidiobolales</taxon>
        <taxon>Sporidiobolaceae</taxon>
        <taxon>Rhodotorula</taxon>
    </lineage>
</organism>
<dbReference type="AlphaFoldDB" id="A0A9P6W8T7"/>
<sequence>MPSFKSCLVSLALAALAFAPVNAATSTDAGLVARGEKAARAVKPSSALARRNAAAKALKKRAGRQSWGQRQAAQQAAPVSEAHASSSGLGAYTPGSAFLSTPQALAAAQIRCGNVFICNSRAPAPPANGINVCASGRCSYRCETGFAPGGPDGTQCVASETQCGTQTCAAVENGYSLCDAAGTACTYGCSQGFTSFASGDAIVCLNTQTDAANCGAPGNACPASYNGIGEAVCNFGLCRVACPAGYVSRSASTGGFYCYNGENTLVQS</sequence>
<protein>
    <submittedName>
        <fullName evidence="3">Uncharacterized protein</fullName>
    </submittedName>
</protein>
<dbReference type="EMBL" id="PUHQ01000006">
    <property type="protein sequence ID" value="KAG0666166.1"/>
    <property type="molecule type" value="Genomic_DNA"/>
</dbReference>
<keyword evidence="2" id="KW-0732">Signal</keyword>